<name>A0ABZ0CQQ6_9BURK</name>
<organism evidence="2 3">
    <name type="scientific">Piscinibacter gummiphilus</name>
    <dbReference type="NCBI Taxonomy" id="946333"/>
    <lineage>
        <taxon>Bacteria</taxon>
        <taxon>Pseudomonadati</taxon>
        <taxon>Pseudomonadota</taxon>
        <taxon>Betaproteobacteria</taxon>
        <taxon>Burkholderiales</taxon>
        <taxon>Sphaerotilaceae</taxon>
        <taxon>Piscinibacter</taxon>
    </lineage>
</organism>
<evidence type="ECO:0000256" key="1">
    <source>
        <dbReference type="ARBA" id="ARBA00022679"/>
    </source>
</evidence>
<dbReference type="RefSeq" id="WP_316699986.1">
    <property type="nucleotide sequence ID" value="NZ_CP136336.1"/>
</dbReference>
<dbReference type="PANTHER" id="PTHR12788">
    <property type="entry name" value="PROTEIN-TYROSINE SULFOTRANSFERASE 2"/>
    <property type="match status" value="1"/>
</dbReference>
<gene>
    <name evidence="2" type="ORF">RXV79_20645</name>
</gene>
<dbReference type="EMBL" id="CP136336">
    <property type="protein sequence ID" value="WOB07315.1"/>
    <property type="molecule type" value="Genomic_DNA"/>
</dbReference>
<reference evidence="2 3" key="1">
    <citation type="submission" date="2023-10" db="EMBL/GenBank/DDBJ databases">
        <title>Bacteria for the degradation of biodegradable plastic PBAT(Polybutylene adipate terephthalate).</title>
        <authorList>
            <person name="Weon H.-Y."/>
            <person name="Yeon J."/>
        </authorList>
    </citation>
    <scope>NUCLEOTIDE SEQUENCE [LARGE SCALE GENOMIC DNA]</scope>
    <source>
        <strain evidence="2 3">SBD 7-3</strain>
    </source>
</reference>
<dbReference type="GO" id="GO:0016740">
    <property type="term" value="F:transferase activity"/>
    <property type="evidence" value="ECO:0007669"/>
    <property type="project" value="UniProtKB-KW"/>
</dbReference>
<protein>
    <submittedName>
        <fullName evidence="2">Sulfotransferase</fullName>
        <ecNumber evidence="2">2.8.2.-</ecNumber>
    </submittedName>
</protein>
<keyword evidence="3" id="KW-1185">Reference proteome</keyword>
<dbReference type="Gene3D" id="3.40.50.300">
    <property type="entry name" value="P-loop containing nucleotide triphosphate hydrolases"/>
    <property type="match status" value="1"/>
</dbReference>
<dbReference type="InterPro" id="IPR027417">
    <property type="entry name" value="P-loop_NTPase"/>
</dbReference>
<dbReference type="SUPFAM" id="SSF52540">
    <property type="entry name" value="P-loop containing nucleoside triphosphate hydrolases"/>
    <property type="match status" value="1"/>
</dbReference>
<dbReference type="EC" id="2.8.2.-" evidence="2"/>
<dbReference type="Pfam" id="PF13469">
    <property type="entry name" value="Sulfotransfer_3"/>
    <property type="match status" value="1"/>
</dbReference>
<dbReference type="PANTHER" id="PTHR12788:SF10">
    <property type="entry name" value="PROTEIN-TYROSINE SULFOTRANSFERASE"/>
    <property type="match status" value="1"/>
</dbReference>
<accession>A0ABZ0CQQ6</accession>
<proteinExistence type="predicted"/>
<dbReference type="InterPro" id="IPR026634">
    <property type="entry name" value="TPST-like"/>
</dbReference>
<evidence type="ECO:0000313" key="2">
    <source>
        <dbReference type="EMBL" id="WOB07315.1"/>
    </source>
</evidence>
<sequence length="338" mass="38365">MNVLPSPLSRGVRDHVMQAQAPHRLPCSLVFVAGPLRSGSTLLTLMLDRHSSLKNPGEFDFLFDAFGVDGGLAEAQAMSSEELDDFFSDHRGFLSSPYKLGPSGPVPDRLHELVSRYAQGVPCLALSIHRNFVSAHEIFPQARFIHLLRDARDCAKSAVAASFSGNVYHGLEPWLNSEESWDRLLPRLKPEQYIEVRYEELVSEPEKVLTQICEFLGLEFEPQMMDLSGTTYEPPSPRFANQWRRSMSPRDVELIEARVAPMMAARGYELVHPTQPRLSWWTLLSLKVQNTVKRHRVGLQTYGFGNWMQDVVARHLGLRNMVRAARLRMFPIKAKTLK</sequence>
<dbReference type="Proteomes" id="UP001303946">
    <property type="component" value="Chromosome"/>
</dbReference>
<evidence type="ECO:0000313" key="3">
    <source>
        <dbReference type="Proteomes" id="UP001303946"/>
    </source>
</evidence>
<keyword evidence="1 2" id="KW-0808">Transferase</keyword>